<comment type="similarity">
    <text evidence="5 14 16">Belongs to the RNase HII family.</text>
</comment>
<evidence type="ECO:0000256" key="14">
    <source>
        <dbReference type="HAMAP-Rule" id="MF_00052"/>
    </source>
</evidence>
<dbReference type="NCBIfam" id="NF000595">
    <property type="entry name" value="PRK00015.1-3"/>
    <property type="match status" value="1"/>
</dbReference>
<evidence type="ECO:0000256" key="15">
    <source>
        <dbReference type="PROSITE-ProRule" id="PRU01319"/>
    </source>
</evidence>
<dbReference type="STRING" id="204536.SULAZ_0180"/>
<dbReference type="PANTHER" id="PTHR10954:SF18">
    <property type="entry name" value="RIBONUCLEASE HII"/>
    <property type="match status" value="1"/>
</dbReference>
<feature type="binding site" evidence="14 15">
    <location>
        <position position="112"/>
    </location>
    <ligand>
        <name>a divalent metal cation</name>
        <dbReference type="ChEBI" id="CHEBI:60240"/>
    </ligand>
</feature>
<dbReference type="GO" id="GO:0006298">
    <property type="term" value="P:mismatch repair"/>
    <property type="evidence" value="ECO:0007669"/>
    <property type="project" value="TreeGrafter"/>
</dbReference>
<proteinExistence type="inferred from homology"/>
<evidence type="ECO:0000256" key="5">
    <source>
        <dbReference type="ARBA" id="ARBA00007383"/>
    </source>
</evidence>
<evidence type="ECO:0000313" key="18">
    <source>
        <dbReference type="EMBL" id="ACN99377.1"/>
    </source>
</evidence>
<sequence length="193" mass="22120">MDSLEKKIYKNGYKYIVGIDEAGRGPIAGPLVISAVIFKYNQKPFVYADSKKLSPKERDSLYNEILENALDYSIVVVDNEKIDSLGISSALKEGIYKAIEKLYIKPDYAILDFINIDLDFDSISIPKADEVSHTVAAASILSKITRDRIMEDYSKIYPNFSFDKHKGYPTKQHYQEIKMYGITPIHRKSYRLF</sequence>
<feature type="domain" description="RNase H type-2" evidence="17">
    <location>
        <begin position="14"/>
        <end position="193"/>
    </location>
</feature>
<feature type="binding site" evidence="14 15">
    <location>
        <position position="21"/>
    </location>
    <ligand>
        <name>a divalent metal cation</name>
        <dbReference type="ChEBI" id="CHEBI:60240"/>
    </ligand>
</feature>
<evidence type="ECO:0000256" key="16">
    <source>
        <dbReference type="RuleBase" id="RU003515"/>
    </source>
</evidence>
<evidence type="ECO:0000256" key="2">
    <source>
        <dbReference type="ARBA" id="ARBA00001946"/>
    </source>
</evidence>
<dbReference type="InterPro" id="IPR022898">
    <property type="entry name" value="RNase_HII"/>
</dbReference>
<evidence type="ECO:0000256" key="9">
    <source>
        <dbReference type="ARBA" id="ARBA00022722"/>
    </source>
</evidence>
<dbReference type="Pfam" id="PF01351">
    <property type="entry name" value="RNase_HII"/>
    <property type="match status" value="1"/>
</dbReference>
<dbReference type="eggNOG" id="COG0164">
    <property type="taxonomic scope" value="Bacteria"/>
</dbReference>
<evidence type="ECO:0000256" key="13">
    <source>
        <dbReference type="ARBA" id="ARBA00023211"/>
    </source>
</evidence>
<comment type="cofactor">
    <cofactor evidence="14 15">
        <name>Mn(2+)</name>
        <dbReference type="ChEBI" id="CHEBI:29035"/>
    </cofactor>
    <cofactor evidence="14 15">
        <name>Mg(2+)</name>
        <dbReference type="ChEBI" id="CHEBI:18420"/>
    </cofactor>
    <text evidence="14 15">Manganese or magnesium. Binds 1 divalent metal ion per monomer in the absence of substrate. May bind a second metal ion after substrate binding.</text>
</comment>
<gene>
    <name evidence="14 18" type="primary">rnhB</name>
    <name evidence="18" type="ordered locus">SULAZ_0180</name>
</gene>
<accession>C1DXR5</accession>
<dbReference type="CDD" id="cd07182">
    <property type="entry name" value="RNase_HII_bacteria_HII_like"/>
    <property type="match status" value="1"/>
</dbReference>
<comment type="catalytic activity">
    <reaction evidence="1 14 15 16">
        <text>Endonucleolytic cleavage to 5'-phosphomonoester.</text>
        <dbReference type="EC" id="3.1.26.4"/>
    </reaction>
</comment>
<dbReference type="InterPro" id="IPR024567">
    <property type="entry name" value="RNase_HII/HIII_dom"/>
</dbReference>
<dbReference type="AlphaFoldDB" id="C1DXR5"/>
<dbReference type="GO" id="GO:0032299">
    <property type="term" value="C:ribonuclease H2 complex"/>
    <property type="evidence" value="ECO:0007669"/>
    <property type="project" value="TreeGrafter"/>
</dbReference>
<name>C1DXR5_SULAA</name>
<dbReference type="PROSITE" id="PS51975">
    <property type="entry name" value="RNASE_H_2"/>
    <property type="match status" value="1"/>
</dbReference>
<protein>
    <recommendedName>
        <fullName evidence="7 14">Ribonuclease HII</fullName>
        <shortName evidence="14">RNase HII</shortName>
        <ecNumber evidence="6 14">3.1.26.4</ecNumber>
    </recommendedName>
</protein>
<evidence type="ECO:0000256" key="10">
    <source>
        <dbReference type="ARBA" id="ARBA00022723"/>
    </source>
</evidence>
<evidence type="ECO:0000313" key="19">
    <source>
        <dbReference type="Proteomes" id="UP000001369"/>
    </source>
</evidence>
<comment type="subcellular location">
    <subcellularLocation>
        <location evidence="4 14">Cytoplasm</location>
    </subcellularLocation>
</comment>
<dbReference type="InterPro" id="IPR001352">
    <property type="entry name" value="RNase_HII/HIII"/>
</dbReference>
<dbReference type="KEGG" id="saf:SULAZ_0180"/>
<comment type="cofactor">
    <cofactor evidence="2">
        <name>Mg(2+)</name>
        <dbReference type="ChEBI" id="CHEBI:18420"/>
    </cofactor>
</comment>
<keyword evidence="8 14" id="KW-0963">Cytoplasm</keyword>
<dbReference type="GO" id="GO:0004523">
    <property type="term" value="F:RNA-DNA hybrid ribonuclease activity"/>
    <property type="evidence" value="ECO:0007669"/>
    <property type="project" value="UniProtKB-UniRule"/>
</dbReference>
<evidence type="ECO:0000259" key="17">
    <source>
        <dbReference type="PROSITE" id="PS51975"/>
    </source>
</evidence>
<dbReference type="PANTHER" id="PTHR10954">
    <property type="entry name" value="RIBONUCLEASE H2 SUBUNIT A"/>
    <property type="match status" value="1"/>
</dbReference>
<dbReference type="GO" id="GO:0043137">
    <property type="term" value="P:DNA replication, removal of RNA primer"/>
    <property type="evidence" value="ECO:0007669"/>
    <property type="project" value="TreeGrafter"/>
</dbReference>
<dbReference type="HAMAP" id="MF_00052_B">
    <property type="entry name" value="RNase_HII_B"/>
    <property type="match status" value="1"/>
</dbReference>
<dbReference type="GO" id="GO:0005737">
    <property type="term" value="C:cytoplasm"/>
    <property type="evidence" value="ECO:0007669"/>
    <property type="project" value="UniProtKB-SubCell"/>
</dbReference>
<comment type="function">
    <text evidence="3 14 16">Endonuclease that specifically degrades the RNA of RNA-DNA hybrids.</text>
</comment>
<evidence type="ECO:0000256" key="7">
    <source>
        <dbReference type="ARBA" id="ARBA00019179"/>
    </source>
</evidence>
<dbReference type="RefSeq" id="WP_012674695.1">
    <property type="nucleotide sequence ID" value="NC_012438.1"/>
</dbReference>
<reference evidence="18 19" key="1">
    <citation type="journal article" date="2009" name="J. Bacteriol.">
        <title>Complete and draft genome sequences of six members of the Aquificales.</title>
        <authorList>
            <person name="Reysenbach A.L."/>
            <person name="Hamamura N."/>
            <person name="Podar M."/>
            <person name="Griffiths E."/>
            <person name="Ferreira S."/>
            <person name="Hochstein R."/>
            <person name="Heidelberg J."/>
            <person name="Johnson J."/>
            <person name="Mead D."/>
            <person name="Pohorille A."/>
            <person name="Sarmiento M."/>
            <person name="Schweighofer K."/>
            <person name="Seshadri R."/>
            <person name="Voytek M.A."/>
        </authorList>
    </citation>
    <scope>NUCLEOTIDE SEQUENCE [LARGE SCALE GENOMIC DNA]</scope>
    <source>
        <strain evidence="19">Az-Fu1 / DSM 15241 / OCM 825</strain>
    </source>
</reference>
<keyword evidence="10 14" id="KW-0479">Metal-binding</keyword>
<dbReference type="Gene3D" id="3.30.420.10">
    <property type="entry name" value="Ribonuclease H-like superfamily/Ribonuclease H"/>
    <property type="match status" value="1"/>
</dbReference>
<evidence type="ECO:0000256" key="8">
    <source>
        <dbReference type="ARBA" id="ARBA00022490"/>
    </source>
</evidence>
<dbReference type="InterPro" id="IPR036397">
    <property type="entry name" value="RNaseH_sf"/>
</dbReference>
<dbReference type="Proteomes" id="UP000001369">
    <property type="component" value="Chromosome"/>
</dbReference>
<keyword evidence="19" id="KW-1185">Reference proteome</keyword>
<evidence type="ECO:0000256" key="1">
    <source>
        <dbReference type="ARBA" id="ARBA00000077"/>
    </source>
</evidence>
<dbReference type="HOGENOM" id="CLU_036532_2_1_0"/>
<evidence type="ECO:0000256" key="4">
    <source>
        <dbReference type="ARBA" id="ARBA00004496"/>
    </source>
</evidence>
<dbReference type="OrthoDB" id="9803420at2"/>
<keyword evidence="12 14" id="KW-0378">Hydrolase</keyword>
<evidence type="ECO:0000256" key="3">
    <source>
        <dbReference type="ARBA" id="ARBA00004065"/>
    </source>
</evidence>
<dbReference type="GO" id="GO:0003723">
    <property type="term" value="F:RNA binding"/>
    <property type="evidence" value="ECO:0007669"/>
    <property type="project" value="UniProtKB-UniRule"/>
</dbReference>
<keyword evidence="13 14" id="KW-0464">Manganese</keyword>
<dbReference type="SUPFAM" id="SSF53098">
    <property type="entry name" value="Ribonuclease H-like"/>
    <property type="match status" value="1"/>
</dbReference>
<feature type="binding site" evidence="14 15">
    <location>
        <position position="20"/>
    </location>
    <ligand>
        <name>a divalent metal cation</name>
        <dbReference type="ChEBI" id="CHEBI:60240"/>
    </ligand>
</feature>
<evidence type="ECO:0000256" key="11">
    <source>
        <dbReference type="ARBA" id="ARBA00022759"/>
    </source>
</evidence>
<dbReference type="EMBL" id="CP001229">
    <property type="protein sequence ID" value="ACN99377.1"/>
    <property type="molecule type" value="Genomic_DNA"/>
</dbReference>
<dbReference type="GO" id="GO:0030145">
    <property type="term" value="F:manganese ion binding"/>
    <property type="evidence" value="ECO:0007669"/>
    <property type="project" value="UniProtKB-UniRule"/>
</dbReference>
<organism evidence="18 19">
    <name type="scientific">Sulfurihydrogenibium azorense (strain DSM 15241 / OCM 825 / Az-Fu1)</name>
    <dbReference type="NCBI Taxonomy" id="204536"/>
    <lineage>
        <taxon>Bacteria</taxon>
        <taxon>Pseudomonadati</taxon>
        <taxon>Aquificota</taxon>
        <taxon>Aquificia</taxon>
        <taxon>Aquificales</taxon>
        <taxon>Hydrogenothermaceae</taxon>
        <taxon>Sulfurihydrogenibium</taxon>
    </lineage>
</organism>
<keyword evidence="9 14" id="KW-0540">Nuclease</keyword>
<evidence type="ECO:0000256" key="12">
    <source>
        <dbReference type="ARBA" id="ARBA00022801"/>
    </source>
</evidence>
<evidence type="ECO:0000256" key="6">
    <source>
        <dbReference type="ARBA" id="ARBA00012180"/>
    </source>
</evidence>
<dbReference type="EC" id="3.1.26.4" evidence="6 14"/>
<keyword evidence="11 14" id="KW-0255">Endonuclease</keyword>
<dbReference type="InterPro" id="IPR012337">
    <property type="entry name" value="RNaseH-like_sf"/>
</dbReference>